<keyword evidence="2" id="KW-1277">Toxin-antitoxin system</keyword>
<name>A0A160F5Z9_9BACL</name>
<dbReference type="InterPro" id="IPR011067">
    <property type="entry name" value="Plasmid_toxin/cell-grow_inhib"/>
</dbReference>
<dbReference type="OrthoDB" id="129822at2"/>
<dbReference type="PANTHER" id="PTHR33988">
    <property type="entry name" value="ENDORIBONUCLEASE MAZF-RELATED"/>
    <property type="match status" value="1"/>
</dbReference>
<reference evidence="3 4" key="1">
    <citation type="journal article" date="2006" name="Syst. Appl. Microbiol.">
        <title>Anoxybacillus amylolyticus sp. nov., a thermophilic amylase producing bacterium isolated from Mount Rittmann (Antarctica).</title>
        <authorList>
            <person name="Poli A."/>
            <person name="Esposito E."/>
            <person name="Lama L."/>
            <person name="Orlando P."/>
            <person name="Nicolaus G."/>
            <person name="de Appolonia F."/>
            <person name="Gambacorta A."/>
            <person name="Nicolaus B."/>
        </authorList>
    </citation>
    <scope>NUCLEOTIDE SEQUENCE [LARGE SCALE GENOMIC DNA]</scope>
    <source>
        <strain evidence="3 4">DSM 15939</strain>
    </source>
</reference>
<proteinExistence type="inferred from homology"/>
<dbReference type="PATRIC" id="fig|294699.3.peg.2024"/>
<comment type="similarity">
    <text evidence="1">Belongs to the PemK/MazF family.</text>
</comment>
<dbReference type="GO" id="GO:0004521">
    <property type="term" value="F:RNA endonuclease activity"/>
    <property type="evidence" value="ECO:0007669"/>
    <property type="project" value="TreeGrafter"/>
</dbReference>
<accession>A0A160F5Z9</accession>
<dbReference type="SUPFAM" id="SSF50118">
    <property type="entry name" value="Cell growth inhibitor/plasmid maintenance toxic component"/>
    <property type="match status" value="1"/>
</dbReference>
<dbReference type="RefSeq" id="WP_066324810.1">
    <property type="nucleotide sequence ID" value="NZ_CP015438.1"/>
</dbReference>
<dbReference type="Proteomes" id="UP000076865">
    <property type="component" value="Chromosome"/>
</dbReference>
<dbReference type="KEGG" id="aamy:GFC30_1971"/>
<sequence length="116" mass="13001">MYKQGDIVLIPIPFSNLSVTKQRPVLVLSNDMYNQQTEDLLVAAITSQLKNIDYSIIINPSDLTEGSLKVTSAIRADKIYTLSKEIVLKKFGSVSKEVVQNVVLKLNHLYTSKLTF</sequence>
<dbReference type="Pfam" id="PF02452">
    <property type="entry name" value="PemK_toxin"/>
    <property type="match status" value="1"/>
</dbReference>
<evidence type="ECO:0000313" key="3">
    <source>
        <dbReference type="EMBL" id="ANB61591.1"/>
    </source>
</evidence>
<organism evidence="3 4">
    <name type="scientific">Anoxybacteroides amylolyticum</name>
    <dbReference type="NCBI Taxonomy" id="294699"/>
    <lineage>
        <taxon>Bacteria</taxon>
        <taxon>Bacillati</taxon>
        <taxon>Bacillota</taxon>
        <taxon>Bacilli</taxon>
        <taxon>Bacillales</taxon>
        <taxon>Anoxybacillaceae</taxon>
        <taxon>Anoxybacteroides</taxon>
    </lineage>
</organism>
<dbReference type="AlphaFoldDB" id="A0A160F5Z9"/>
<dbReference type="InterPro" id="IPR003477">
    <property type="entry name" value="PemK-like"/>
</dbReference>
<evidence type="ECO:0000313" key="4">
    <source>
        <dbReference type="Proteomes" id="UP000076865"/>
    </source>
</evidence>
<dbReference type="GO" id="GO:0003677">
    <property type="term" value="F:DNA binding"/>
    <property type="evidence" value="ECO:0007669"/>
    <property type="project" value="InterPro"/>
</dbReference>
<evidence type="ECO:0000256" key="1">
    <source>
        <dbReference type="ARBA" id="ARBA00007521"/>
    </source>
</evidence>
<dbReference type="EMBL" id="CP015438">
    <property type="protein sequence ID" value="ANB61591.1"/>
    <property type="molecule type" value="Genomic_DNA"/>
</dbReference>
<dbReference type="Gene3D" id="2.30.30.110">
    <property type="match status" value="1"/>
</dbReference>
<evidence type="ECO:0000256" key="2">
    <source>
        <dbReference type="ARBA" id="ARBA00022649"/>
    </source>
</evidence>
<dbReference type="GO" id="GO:0016075">
    <property type="term" value="P:rRNA catabolic process"/>
    <property type="evidence" value="ECO:0007669"/>
    <property type="project" value="TreeGrafter"/>
</dbReference>
<gene>
    <name evidence="3" type="ORF">GFC30_1971</name>
</gene>
<dbReference type="GO" id="GO:0006402">
    <property type="term" value="P:mRNA catabolic process"/>
    <property type="evidence" value="ECO:0007669"/>
    <property type="project" value="TreeGrafter"/>
</dbReference>
<protein>
    <submittedName>
        <fullName evidence="3">PemK-like family protein</fullName>
    </submittedName>
</protein>
<keyword evidence="4" id="KW-1185">Reference proteome</keyword>